<keyword evidence="4" id="KW-0067">ATP-binding</keyword>
<dbReference type="SUPFAM" id="SSF56112">
    <property type="entry name" value="Protein kinase-like (PK-like)"/>
    <property type="match status" value="1"/>
</dbReference>
<dbReference type="Gene3D" id="1.10.510.10">
    <property type="entry name" value="Transferase(Phosphotransferase) domain 1"/>
    <property type="match status" value="1"/>
</dbReference>
<keyword evidence="7" id="KW-1185">Reference proteome</keyword>
<evidence type="ECO:0000313" key="7">
    <source>
        <dbReference type="Proteomes" id="UP000221011"/>
    </source>
</evidence>
<dbReference type="InterPro" id="IPR000719">
    <property type="entry name" value="Prot_kinase_dom"/>
</dbReference>
<evidence type="ECO:0000256" key="4">
    <source>
        <dbReference type="ARBA" id="ARBA00022840"/>
    </source>
</evidence>
<dbReference type="AlphaFoldDB" id="A0A291Q6X2"/>
<evidence type="ECO:0000259" key="5">
    <source>
        <dbReference type="PROSITE" id="PS50011"/>
    </source>
</evidence>
<accession>A0A291Q6X2</accession>
<keyword evidence="6" id="KW-0723">Serine/threonine-protein kinase</keyword>
<name>A0A291Q6X2_9ACTN</name>
<evidence type="ECO:0000256" key="1">
    <source>
        <dbReference type="ARBA" id="ARBA00022679"/>
    </source>
</evidence>
<dbReference type="KEGG" id="sfk:KY5_2334c"/>
<reference evidence="6 7" key="1">
    <citation type="submission" date="2017-08" db="EMBL/GenBank/DDBJ databases">
        <title>Complete Genome Sequence of Streptomyces formicae KY5, the formicamycin producer.</title>
        <authorList>
            <person name="Holmes N.A."/>
            <person name="Devine R."/>
            <person name="Qin Z."/>
            <person name="Seipke R.F."/>
            <person name="Wilkinson B."/>
            <person name="Hutchings M.I."/>
        </authorList>
    </citation>
    <scope>NUCLEOTIDE SEQUENCE [LARGE SCALE GENOMIC DNA]</scope>
    <source>
        <strain evidence="6 7">KY5</strain>
    </source>
</reference>
<gene>
    <name evidence="6" type="ORF">KY5_2334c</name>
</gene>
<evidence type="ECO:0000256" key="3">
    <source>
        <dbReference type="ARBA" id="ARBA00022777"/>
    </source>
</evidence>
<dbReference type="RefSeq" id="WP_098242187.1">
    <property type="nucleotide sequence ID" value="NZ_CP022685.1"/>
</dbReference>
<dbReference type="Pfam" id="PF00069">
    <property type="entry name" value="Pkinase"/>
    <property type="match status" value="1"/>
</dbReference>
<keyword evidence="3 6" id="KW-0418">Kinase</keyword>
<dbReference type="EMBL" id="CP022685">
    <property type="protein sequence ID" value="ATL27352.1"/>
    <property type="molecule type" value="Genomic_DNA"/>
</dbReference>
<proteinExistence type="predicted"/>
<feature type="domain" description="Protein kinase" evidence="5">
    <location>
        <begin position="216"/>
        <end position="456"/>
    </location>
</feature>
<dbReference type="PANTHER" id="PTHR43289:SF30">
    <property type="entry name" value="NON-SPECIFIC SERINE_THREONINE PROTEIN KINASE"/>
    <property type="match status" value="1"/>
</dbReference>
<dbReference type="GO" id="GO:0005524">
    <property type="term" value="F:ATP binding"/>
    <property type="evidence" value="ECO:0007669"/>
    <property type="project" value="UniProtKB-KW"/>
</dbReference>
<keyword evidence="2" id="KW-0547">Nucleotide-binding</keyword>
<evidence type="ECO:0000313" key="6">
    <source>
        <dbReference type="EMBL" id="ATL27352.1"/>
    </source>
</evidence>
<organism evidence="6 7">
    <name type="scientific">Streptomyces formicae</name>
    <dbReference type="NCBI Taxonomy" id="1616117"/>
    <lineage>
        <taxon>Bacteria</taxon>
        <taxon>Bacillati</taxon>
        <taxon>Actinomycetota</taxon>
        <taxon>Actinomycetes</taxon>
        <taxon>Kitasatosporales</taxon>
        <taxon>Streptomycetaceae</taxon>
        <taxon>Streptomyces</taxon>
    </lineage>
</organism>
<dbReference type="PROSITE" id="PS50011">
    <property type="entry name" value="PROTEIN_KINASE_DOM"/>
    <property type="match status" value="1"/>
</dbReference>
<protein>
    <submittedName>
        <fullName evidence="6">Serine/threonine protein kinase</fullName>
    </submittedName>
</protein>
<evidence type="ECO:0000256" key="2">
    <source>
        <dbReference type="ARBA" id="ARBA00022741"/>
    </source>
</evidence>
<dbReference type="PANTHER" id="PTHR43289">
    <property type="entry name" value="MITOGEN-ACTIVATED PROTEIN KINASE KINASE KINASE 20-RELATED"/>
    <property type="match status" value="1"/>
</dbReference>
<dbReference type="Gene3D" id="3.30.200.20">
    <property type="entry name" value="Phosphorylase Kinase, domain 1"/>
    <property type="match status" value="1"/>
</dbReference>
<dbReference type="Proteomes" id="UP000221011">
    <property type="component" value="Chromosome"/>
</dbReference>
<dbReference type="SMART" id="SM00220">
    <property type="entry name" value="S_TKc"/>
    <property type="match status" value="1"/>
</dbReference>
<sequence length="456" mass="50227">MTARSRPRGFAMRHLSVYPGLTTYAVPLPDGDYSTDRHGNPKIARVTLEPEGFPAPHRPDGLTDSQWAFATNGPRRWQSAVTTFGDRAEEIAAELARNGCIVLECDFRDARVVLPPRGWAPHPDLHAAQQERTSQRAAQRAAQDNEARRLSAELARDPAARPLQAILRAQRHGAYRDHVIEAARVLLADETMTGMGEVEPWAPVQWLKRGTKSDYEKDQEPLAEGGQGAVFGGVHKHARIPVALKQLRYGDEGSVHRMGREISIGHLYGQHPNVMPVLDSDPDGRWFVMPLANGSAASHAERLRRETGALRDLVTAVCEGLRRPHADDRMHRDIKPANVLLLNGTWVVADWGLGRQPRGETSVPHRTRTGTGFGSEGFAAPELASGNPHHVASSADIYSIGRLIAAILTGERPEQNVSLLPANGPWRAVVEEATRHKPTDRPQDVDELLRLLKDIS</sequence>
<keyword evidence="1" id="KW-0808">Transferase</keyword>
<dbReference type="GO" id="GO:0004674">
    <property type="term" value="F:protein serine/threonine kinase activity"/>
    <property type="evidence" value="ECO:0007669"/>
    <property type="project" value="UniProtKB-KW"/>
</dbReference>
<dbReference type="InterPro" id="IPR011009">
    <property type="entry name" value="Kinase-like_dom_sf"/>
</dbReference>